<evidence type="ECO:0000256" key="5">
    <source>
        <dbReference type="ARBA" id="ARBA00023172"/>
    </source>
</evidence>
<dbReference type="Gene3D" id="1.10.10.60">
    <property type="entry name" value="Homeodomain-like"/>
    <property type="match status" value="1"/>
</dbReference>
<keyword evidence="5" id="KW-0233">DNA recombination</keyword>
<dbReference type="SUPFAM" id="SSF46689">
    <property type="entry name" value="Homeodomain-like"/>
    <property type="match status" value="1"/>
</dbReference>
<dbReference type="GO" id="GO:0003677">
    <property type="term" value="F:DNA binding"/>
    <property type="evidence" value="ECO:0007669"/>
    <property type="project" value="UniProtKB-KW"/>
</dbReference>
<dbReference type="GO" id="GO:0015074">
    <property type="term" value="P:DNA integration"/>
    <property type="evidence" value="ECO:0007669"/>
    <property type="project" value="UniProtKB-KW"/>
</dbReference>
<dbReference type="OrthoDB" id="9800103at2"/>
<dbReference type="InterPro" id="IPR006119">
    <property type="entry name" value="Resolv_N"/>
</dbReference>
<feature type="domain" description="Resolvase/invertase-type recombinase catalytic" evidence="8">
    <location>
        <begin position="1"/>
        <end position="138"/>
    </location>
</feature>
<keyword evidence="2" id="KW-0229">DNA integration</keyword>
<feature type="domain" description="HTH psq-type" evidence="7">
    <location>
        <begin position="138"/>
        <end position="189"/>
    </location>
</feature>
<keyword evidence="9" id="KW-0614">Plasmid</keyword>
<evidence type="ECO:0000259" key="8">
    <source>
        <dbReference type="PROSITE" id="PS51736"/>
    </source>
</evidence>
<keyword evidence="10" id="KW-1185">Reference proteome</keyword>
<accession>A0A077B015</accession>
<dbReference type="InterPro" id="IPR009057">
    <property type="entry name" value="Homeodomain-like_sf"/>
</dbReference>
<dbReference type="PROSITE" id="PS00398">
    <property type="entry name" value="RECOMBINASES_2"/>
    <property type="match status" value="1"/>
</dbReference>
<dbReference type="PANTHER" id="PTHR30461">
    <property type="entry name" value="DNA-INVERTASE FROM LAMBDOID PROPHAGE"/>
    <property type="match status" value="1"/>
</dbReference>
<dbReference type="Pfam" id="PF02796">
    <property type="entry name" value="HTH_7"/>
    <property type="match status" value="1"/>
</dbReference>
<dbReference type="KEGG" id="paca:ID47_11975"/>
<name>A0A077B015_9PROT</name>
<dbReference type="EMBL" id="CP008942">
    <property type="protein sequence ID" value="AIK97298.1"/>
    <property type="molecule type" value="Genomic_DNA"/>
</dbReference>
<evidence type="ECO:0000256" key="4">
    <source>
        <dbReference type="ARBA" id="ARBA00023125"/>
    </source>
</evidence>
<dbReference type="SUPFAM" id="SSF53041">
    <property type="entry name" value="Resolvase-like"/>
    <property type="match status" value="1"/>
</dbReference>
<dbReference type="Pfam" id="PF00239">
    <property type="entry name" value="Resolvase"/>
    <property type="match status" value="1"/>
</dbReference>
<keyword evidence="4" id="KW-0238">DNA-binding</keyword>
<evidence type="ECO:0000256" key="3">
    <source>
        <dbReference type="ARBA" id="ARBA00023100"/>
    </source>
</evidence>
<dbReference type="InterPro" id="IPR006118">
    <property type="entry name" value="Recombinase_CS"/>
</dbReference>
<evidence type="ECO:0000256" key="6">
    <source>
        <dbReference type="PIRSR" id="PIRSR606118-50"/>
    </source>
</evidence>
<dbReference type="PROSITE" id="PS51736">
    <property type="entry name" value="RECOMBINASES_3"/>
    <property type="match status" value="1"/>
</dbReference>
<dbReference type="Proteomes" id="UP000028926">
    <property type="component" value="Plasmid unnamed"/>
</dbReference>
<dbReference type="FunFam" id="3.40.50.1390:FF:000001">
    <property type="entry name" value="DNA recombinase"/>
    <property type="match status" value="1"/>
</dbReference>
<geneLocation type="plasmid" evidence="9">
    <name>unnamed</name>
</geneLocation>
<dbReference type="PROSITE" id="PS50960">
    <property type="entry name" value="HTH_PSQ"/>
    <property type="match status" value="1"/>
</dbReference>
<dbReference type="InterPro" id="IPR036162">
    <property type="entry name" value="Resolvase-like_N_sf"/>
</dbReference>
<organism evidence="9 10">
    <name type="scientific">Candidatus Odyssella acanthamoebae</name>
    <dbReference type="NCBI Taxonomy" id="91604"/>
    <lineage>
        <taxon>Bacteria</taxon>
        <taxon>Pseudomonadati</taxon>
        <taxon>Pseudomonadota</taxon>
        <taxon>Alphaproteobacteria</taxon>
        <taxon>Holosporales</taxon>
        <taxon>Candidatus Paracaedibacteraceae</taxon>
        <taxon>Candidatus Odyssella</taxon>
    </lineage>
</organism>
<evidence type="ECO:0000313" key="10">
    <source>
        <dbReference type="Proteomes" id="UP000028926"/>
    </source>
</evidence>
<feature type="active site" description="O-(5'-phospho-DNA)-serine intermediate" evidence="6">
    <location>
        <position position="9"/>
    </location>
</feature>
<sequence>MLIGYMRVSTDKDRQTTDLQKDALLKAGVDERHLFMDRASGVKDDRQGLTQALTYMKKGDCLVVWKLDRLGRSLPHLLEIISDLKQKGISFKSLTENIDTTTPQGELFFHVFGALAQYERSLIRERIMAGLEAAKTRGKKGGRPRKIDDEKLQAILNSLKSGQSKASVCRTFQIPRTTLYDYLERAENTRAEPPISLF</sequence>
<evidence type="ECO:0000256" key="2">
    <source>
        <dbReference type="ARBA" id="ARBA00022908"/>
    </source>
</evidence>
<proteinExistence type="inferred from homology"/>
<dbReference type="SMART" id="SM00857">
    <property type="entry name" value="Resolvase"/>
    <property type="match status" value="1"/>
</dbReference>
<dbReference type="RefSeq" id="WP_041187773.1">
    <property type="nucleotide sequence ID" value="NZ_CP008942.1"/>
</dbReference>
<dbReference type="InterPro" id="IPR050639">
    <property type="entry name" value="SSR_resolvase"/>
</dbReference>
<dbReference type="InterPro" id="IPR006120">
    <property type="entry name" value="Resolvase_HTH_dom"/>
</dbReference>
<protein>
    <submittedName>
        <fullName evidence="9">Resolvase</fullName>
    </submittedName>
</protein>
<dbReference type="GO" id="GO:0000150">
    <property type="term" value="F:DNA strand exchange activity"/>
    <property type="evidence" value="ECO:0007669"/>
    <property type="project" value="UniProtKB-KW"/>
</dbReference>
<dbReference type="eggNOG" id="COG1961">
    <property type="taxonomic scope" value="Bacteria"/>
</dbReference>
<keyword evidence="3" id="KW-0230">DNA invertase</keyword>
<evidence type="ECO:0000313" key="9">
    <source>
        <dbReference type="EMBL" id="AIK97298.1"/>
    </source>
</evidence>
<gene>
    <name evidence="9" type="ORF">ID47_11975</name>
</gene>
<dbReference type="AlphaFoldDB" id="A0A077B015"/>
<evidence type="ECO:0000259" key="7">
    <source>
        <dbReference type="PROSITE" id="PS50960"/>
    </source>
</evidence>
<evidence type="ECO:0000256" key="1">
    <source>
        <dbReference type="ARBA" id="ARBA00009913"/>
    </source>
</evidence>
<dbReference type="CDD" id="cd03768">
    <property type="entry name" value="SR_ResInv"/>
    <property type="match status" value="1"/>
</dbReference>
<dbReference type="CDD" id="cd00569">
    <property type="entry name" value="HTH_Hin_like"/>
    <property type="match status" value="1"/>
</dbReference>
<dbReference type="HOGENOM" id="CLU_010686_8_0_5"/>
<comment type="similarity">
    <text evidence="1">Belongs to the site-specific recombinase resolvase family.</text>
</comment>
<dbReference type="Gene3D" id="3.40.50.1390">
    <property type="entry name" value="Resolvase, N-terminal catalytic domain"/>
    <property type="match status" value="1"/>
</dbReference>
<reference evidence="9 10" key="1">
    <citation type="submission" date="2014-07" db="EMBL/GenBank/DDBJ databases">
        <title>Comparative genomic insights into amoeba endosymbionts belonging to the families of Holosporaceae and Candidatus Midichloriaceae within Rickettsiales.</title>
        <authorList>
            <person name="Wang Z."/>
            <person name="Wu M."/>
        </authorList>
    </citation>
    <scope>NUCLEOTIDE SEQUENCE [LARGE SCALE GENOMIC DNA]</scope>
    <source>
        <strain evidence="9">PRA3</strain>
        <plasmid evidence="9">unnamed</plasmid>
    </source>
</reference>
<dbReference type="InterPro" id="IPR007889">
    <property type="entry name" value="HTH_Psq"/>
</dbReference>
<dbReference type="PANTHER" id="PTHR30461:SF2">
    <property type="entry name" value="SERINE RECOMBINASE PINE-RELATED"/>
    <property type="match status" value="1"/>
</dbReference>